<keyword evidence="3" id="KW-1185">Reference proteome</keyword>
<comment type="caution">
    <text evidence="2">The sequence shown here is derived from an EMBL/GenBank/DDBJ whole genome shotgun (WGS) entry which is preliminary data.</text>
</comment>
<keyword evidence="1" id="KW-1133">Transmembrane helix</keyword>
<keyword evidence="1" id="KW-0472">Membrane</keyword>
<dbReference type="AlphaFoldDB" id="A0A3B0C7L0"/>
<feature type="transmembrane region" description="Helical" evidence="1">
    <location>
        <begin position="41"/>
        <end position="72"/>
    </location>
</feature>
<dbReference type="Proteomes" id="UP000282311">
    <property type="component" value="Unassembled WGS sequence"/>
</dbReference>
<reference evidence="2 3" key="1">
    <citation type="journal article" date="2007" name="Int. J. Syst. Evol. Microbiol.">
        <title>Paenibacillus ginsengarvi sp. nov., isolated from soil from ginseng cultivation.</title>
        <authorList>
            <person name="Yoon M.H."/>
            <person name="Ten L.N."/>
            <person name="Im W.T."/>
        </authorList>
    </citation>
    <scope>NUCLEOTIDE SEQUENCE [LARGE SCALE GENOMIC DNA]</scope>
    <source>
        <strain evidence="2 3">KCTC 13059</strain>
    </source>
</reference>
<evidence type="ECO:0000313" key="2">
    <source>
        <dbReference type="EMBL" id="RKN80514.1"/>
    </source>
</evidence>
<accession>A0A3B0C7L0</accession>
<dbReference type="RefSeq" id="WP_120749102.1">
    <property type="nucleotide sequence ID" value="NZ_RBAH01000015.1"/>
</dbReference>
<evidence type="ECO:0000256" key="1">
    <source>
        <dbReference type="SAM" id="Phobius"/>
    </source>
</evidence>
<proteinExistence type="predicted"/>
<name>A0A3B0C7L0_9BACL</name>
<evidence type="ECO:0000313" key="3">
    <source>
        <dbReference type="Proteomes" id="UP000282311"/>
    </source>
</evidence>
<gene>
    <name evidence="2" type="ORF">D7M11_20455</name>
</gene>
<organism evidence="2 3">
    <name type="scientific">Paenibacillus ginsengarvi</name>
    <dbReference type="NCBI Taxonomy" id="400777"/>
    <lineage>
        <taxon>Bacteria</taxon>
        <taxon>Bacillati</taxon>
        <taxon>Bacillota</taxon>
        <taxon>Bacilli</taxon>
        <taxon>Bacillales</taxon>
        <taxon>Paenibacillaceae</taxon>
        <taxon>Paenibacillus</taxon>
    </lineage>
</organism>
<feature type="transmembrane region" description="Helical" evidence="1">
    <location>
        <begin position="84"/>
        <end position="104"/>
    </location>
</feature>
<sequence>MRLLGNVTQLLIRMIQSGPEQPLLISPPRHWLLLRLLRHWAGLFGIVFMSYSFFIMISFPLFVYLLFTYYVLSRDWWGHGYSRVLLHSSSSVVWIVSILLAGPLRTYIGTVLGGI</sequence>
<keyword evidence="1" id="KW-0812">Transmembrane</keyword>
<dbReference type="EMBL" id="RBAH01000015">
    <property type="protein sequence ID" value="RKN80514.1"/>
    <property type="molecule type" value="Genomic_DNA"/>
</dbReference>
<protein>
    <submittedName>
        <fullName evidence="2">Uncharacterized protein</fullName>
    </submittedName>
</protein>